<protein>
    <recommendedName>
        <fullName evidence="3">Cell division protein FtsA</fullName>
    </recommendedName>
</protein>
<reference evidence="1 2" key="2">
    <citation type="journal article" date="2011" name="Stand. Genomic Sci.">
        <title>Complete genome sequence of Ferroglobus placidus AEDII12DO.</title>
        <authorList>
            <person name="Anderson I."/>
            <person name="Risso C."/>
            <person name="Holmes D."/>
            <person name="Lucas S."/>
            <person name="Copeland A."/>
            <person name="Lapidus A."/>
            <person name="Cheng J.F."/>
            <person name="Bruce D."/>
            <person name="Goodwin L."/>
            <person name="Pitluck S."/>
            <person name="Saunders E."/>
            <person name="Brettin T."/>
            <person name="Detter J.C."/>
            <person name="Han C."/>
            <person name="Tapia R."/>
            <person name="Larimer F."/>
            <person name="Land M."/>
            <person name="Hauser L."/>
            <person name="Woyke T."/>
            <person name="Lovley D."/>
            <person name="Kyrpides N."/>
            <person name="Ivanova N."/>
        </authorList>
    </citation>
    <scope>NUCLEOTIDE SEQUENCE [LARGE SCALE GENOMIC DNA]</scope>
    <source>
        <strain evidence="2">DSM 10642 / AEDII12DO</strain>
    </source>
</reference>
<keyword evidence="2" id="KW-1185">Reference proteome</keyword>
<accession>D3RZE8</accession>
<evidence type="ECO:0000313" key="2">
    <source>
        <dbReference type="Proteomes" id="UP000002613"/>
    </source>
</evidence>
<dbReference type="Gene3D" id="3.30.420.40">
    <property type="match status" value="1"/>
</dbReference>
<dbReference type="EMBL" id="CP001899">
    <property type="protein sequence ID" value="ADC65861.1"/>
    <property type="molecule type" value="Genomic_DNA"/>
</dbReference>
<sequence>MAKGLDVGTMNIVCAEKKGEVVSFTKQRNAFLELEASDLTKNMLETAKVLYVEKDDKIYILGEDAFKFANVFRRPVRRPMKHGIISPEEKESIPIIRLILQRLLGNSNNKEVLYVSSPANPVDLNVNVLYHKKTIEALTRKFGYETYVIDEGLAAVYSELGKYDFTGVGVSVGAGLTNVTVAYLATPVISFSIARGGDWIDEQVSIATGVPKERVTAIKESSFSLDSEYELGSVEGALSIYYDALITYIIQNLKRKLSEVTPPEAEFPVAIVGGSTKPKGFIELFEKRLIEANLPIDITKIQIARDPLYSVARGCLVAALTKEKEGENLSEGEQ</sequence>
<name>D3RZE8_FERPA</name>
<dbReference type="Pfam" id="PF25216">
    <property type="entry name" value="Volactin"/>
    <property type="match status" value="1"/>
</dbReference>
<dbReference type="RefSeq" id="WP_012966200.1">
    <property type="nucleotide sequence ID" value="NC_013849.1"/>
</dbReference>
<dbReference type="PaxDb" id="589924-Ferp_1717"/>
<dbReference type="eggNOG" id="arCOG06187">
    <property type="taxonomic scope" value="Archaea"/>
</dbReference>
<evidence type="ECO:0000313" key="1">
    <source>
        <dbReference type="EMBL" id="ADC65861.1"/>
    </source>
</evidence>
<reference evidence="2" key="1">
    <citation type="submission" date="2010-02" db="EMBL/GenBank/DDBJ databases">
        <title>Complete sequence of Ferroglobus placidus DSM 10642.</title>
        <authorList>
            <consortium name="US DOE Joint Genome Institute"/>
            <person name="Lucas S."/>
            <person name="Copeland A."/>
            <person name="Lapidus A."/>
            <person name="Cheng J.-F."/>
            <person name="Bruce D."/>
            <person name="Goodwin L."/>
            <person name="Pitluck S."/>
            <person name="Saunders E."/>
            <person name="Brettin T."/>
            <person name="Detter J.C."/>
            <person name="Han C."/>
            <person name="Tapia R."/>
            <person name="Larimer F."/>
            <person name="Land M."/>
            <person name="Hauser L."/>
            <person name="Kyrpides N."/>
            <person name="Ivanova N."/>
            <person name="Holmes D."/>
            <person name="Lovley D."/>
            <person name="Kyrpides N."/>
            <person name="Anderson I.J."/>
            <person name="Woyke T."/>
        </authorList>
    </citation>
    <scope>NUCLEOTIDE SEQUENCE [LARGE SCALE GENOMIC DNA]</scope>
    <source>
        <strain evidence="2">DSM 10642 / AEDII12DO</strain>
    </source>
</reference>
<evidence type="ECO:0008006" key="3">
    <source>
        <dbReference type="Google" id="ProtNLM"/>
    </source>
</evidence>
<dbReference type="InterPro" id="IPR043129">
    <property type="entry name" value="ATPase_NBD"/>
</dbReference>
<dbReference type="Proteomes" id="UP000002613">
    <property type="component" value="Chromosome"/>
</dbReference>
<dbReference type="STRING" id="589924.Ferp_1717"/>
<dbReference type="InterPro" id="IPR057363">
    <property type="entry name" value="Volactin"/>
</dbReference>
<organism evidence="1 2">
    <name type="scientific">Ferroglobus placidus (strain DSM 10642 / AEDII12DO)</name>
    <dbReference type="NCBI Taxonomy" id="589924"/>
    <lineage>
        <taxon>Archaea</taxon>
        <taxon>Methanobacteriati</taxon>
        <taxon>Methanobacteriota</taxon>
        <taxon>Archaeoglobi</taxon>
        <taxon>Archaeoglobales</taxon>
        <taxon>Archaeoglobaceae</taxon>
        <taxon>Ferroglobus</taxon>
    </lineage>
</organism>
<dbReference type="HOGENOM" id="CLU_822850_0_0_2"/>
<proteinExistence type="predicted"/>
<dbReference type="GeneID" id="8779244"/>
<gene>
    <name evidence="1" type="ordered locus">Ferp_1717</name>
</gene>
<dbReference type="KEGG" id="fpl:Ferp_1717"/>
<dbReference type="OrthoDB" id="220545at2157"/>
<dbReference type="SUPFAM" id="SSF53067">
    <property type="entry name" value="Actin-like ATPase domain"/>
    <property type="match status" value="1"/>
</dbReference>
<dbReference type="AlphaFoldDB" id="D3RZE8"/>